<dbReference type="InterPro" id="IPR013783">
    <property type="entry name" value="Ig-like_fold"/>
</dbReference>
<dbReference type="RefSeq" id="WP_183772696.1">
    <property type="nucleotide sequence ID" value="NZ_JACHFW010000004.1"/>
</dbReference>
<keyword evidence="3" id="KW-1185">Reference proteome</keyword>
<accession>A0A7W8H9M8</accession>
<dbReference type="EMBL" id="JACHFW010000004">
    <property type="protein sequence ID" value="MBB5264195.1"/>
    <property type="molecule type" value="Genomic_DNA"/>
</dbReference>
<evidence type="ECO:0000313" key="2">
    <source>
        <dbReference type="EMBL" id="MBB5264195.1"/>
    </source>
</evidence>
<dbReference type="InterPro" id="IPR032179">
    <property type="entry name" value="Cry22Aa_Ig-like"/>
</dbReference>
<feature type="domain" description="Pesticidal crystal protein Cry22Aa Ig-like" evidence="1">
    <location>
        <begin position="206"/>
        <end position="267"/>
    </location>
</feature>
<protein>
    <recommendedName>
        <fullName evidence="1">Pesticidal crystal protein Cry22Aa Ig-like domain-containing protein</fullName>
    </recommendedName>
</protein>
<comment type="caution">
    <text evidence="2">The sequence shown here is derived from an EMBL/GenBank/DDBJ whole genome shotgun (WGS) entry which is preliminary data.</text>
</comment>
<dbReference type="Gene3D" id="2.60.40.10">
    <property type="entry name" value="Immunoglobulins"/>
    <property type="match status" value="3"/>
</dbReference>
<dbReference type="AlphaFoldDB" id="A0A7W8H9M8"/>
<reference evidence="2 3" key="1">
    <citation type="submission" date="2020-08" db="EMBL/GenBank/DDBJ databases">
        <title>Genomic Encyclopedia of Type Strains, Phase IV (KMG-IV): sequencing the most valuable type-strain genomes for metagenomic binning, comparative biology and taxonomic classification.</title>
        <authorList>
            <person name="Goeker M."/>
        </authorList>
    </citation>
    <scope>NUCLEOTIDE SEQUENCE [LARGE SCALE GENOMIC DNA]</scope>
    <source>
        <strain evidence="2 3">DSM 106146</strain>
    </source>
</reference>
<evidence type="ECO:0000259" key="1">
    <source>
        <dbReference type="Pfam" id="PF16403"/>
    </source>
</evidence>
<proteinExistence type="predicted"/>
<dbReference type="Pfam" id="PF16403">
    <property type="entry name" value="Bact_surface_Ig-like"/>
    <property type="match status" value="1"/>
</dbReference>
<sequence length="273" mass="29788">MRLIRVLVVIFLVVAIGLYGAGGFKENRDADPTLPSMSSDRDILEVTTDYTQEDLLEGLSAWDERDGDLTEDILVGDFSQFIQPGLCNLSYVVFDSSNQAATLSRQVQFTDYQSPKLTLSQPLVFTVGDDASVTGLVGATDMLDGDLSSLVLETGSDINTQEAGTYHVDVEVTNSFGDVEEQSLPVHVVEPGYQALSIELTSYIAYILAGETFDPGDYIQSLENVSGTFLDSGLIQTESSVDTQTPGCYEVHYYAENDAGQWGETWLTVIVRD</sequence>
<evidence type="ECO:0000313" key="3">
    <source>
        <dbReference type="Proteomes" id="UP000543642"/>
    </source>
</evidence>
<name>A0A7W8H9M8_9FIRM</name>
<gene>
    <name evidence="2" type="ORF">HNP82_001306</name>
</gene>
<dbReference type="Proteomes" id="UP000543642">
    <property type="component" value="Unassembled WGS sequence"/>
</dbReference>
<organism evidence="2 3">
    <name type="scientific">Catenibacillus scindens</name>
    <dbReference type="NCBI Taxonomy" id="673271"/>
    <lineage>
        <taxon>Bacteria</taxon>
        <taxon>Bacillati</taxon>
        <taxon>Bacillota</taxon>
        <taxon>Clostridia</taxon>
        <taxon>Lachnospirales</taxon>
        <taxon>Lachnospiraceae</taxon>
        <taxon>Catenibacillus</taxon>
    </lineage>
</organism>